<protein>
    <recommendedName>
        <fullName evidence="2">DUF4781 domain-containing protein</fullName>
    </recommendedName>
</protein>
<comment type="caution">
    <text evidence="3">The sequence shown here is derived from an EMBL/GenBank/DDBJ whole genome shotgun (WGS) entry which is preliminary data.</text>
</comment>
<gene>
    <name evidence="3" type="ORF">MEUPH1_LOCUS15190</name>
</gene>
<keyword evidence="4" id="KW-1185">Reference proteome</keyword>
<feature type="transmembrane region" description="Helical" evidence="1">
    <location>
        <begin position="210"/>
        <end position="233"/>
    </location>
</feature>
<feature type="domain" description="DUF4781" evidence="2">
    <location>
        <begin position="147"/>
        <end position="377"/>
    </location>
</feature>
<organism evidence="3 4">
    <name type="scientific">Macrosiphum euphorbiae</name>
    <name type="common">potato aphid</name>
    <dbReference type="NCBI Taxonomy" id="13131"/>
    <lineage>
        <taxon>Eukaryota</taxon>
        <taxon>Metazoa</taxon>
        <taxon>Ecdysozoa</taxon>
        <taxon>Arthropoda</taxon>
        <taxon>Hexapoda</taxon>
        <taxon>Insecta</taxon>
        <taxon>Pterygota</taxon>
        <taxon>Neoptera</taxon>
        <taxon>Paraneoptera</taxon>
        <taxon>Hemiptera</taxon>
        <taxon>Sternorrhyncha</taxon>
        <taxon>Aphidomorpha</taxon>
        <taxon>Aphidoidea</taxon>
        <taxon>Aphididae</taxon>
        <taxon>Macrosiphini</taxon>
        <taxon>Macrosiphum</taxon>
    </lineage>
</organism>
<dbReference type="Pfam" id="PF16013">
    <property type="entry name" value="DUF4781"/>
    <property type="match status" value="1"/>
</dbReference>
<keyword evidence="1" id="KW-0472">Membrane</keyword>
<evidence type="ECO:0000259" key="2">
    <source>
        <dbReference type="Pfam" id="PF16013"/>
    </source>
</evidence>
<dbReference type="PANTHER" id="PTHR21115">
    <property type="entry name" value="GH06117P-RELATED"/>
    <property type="match status" value="1"/>
</dbReference>
<dbReference type="EMBL" id="CARXXK010000002">
    <property type="protein sequence ID" value="CAI6359817.1"/>
    <property type="molecule type" value="Genomic_DNA"/>
</dbReference>
<evidence type="ECO:0000313" key="4">
    <source>
        <dbReference type="Proteomes" id="UP001160148"/>
    </source>
</evidence>
<feature type="transmembrane region" description="Helical" evidence="1">
    <location>
        <begin position="239"/>
        <end position="258"/>
    </location>
</feature>
<feature type="transmembrane region" description="Helical" evidence="1">
    <location>
        <begin position="283"/>
        <end position="304"/>
    </location>
</feature>
<proteinExistence type="predicted"/>
<dbReference type="InterPro" id="IPR031962">
    <property type="entry name" value="DUF4781"/>
</dbReference>
<evidence type="ECO:0000313" key="3">
    <source>
        <dbReference type="EMBL" id="CAI6359817.1"/>
    </source>
</evidence>
<dbReference type="PANTHER" id="PTHR21115:SF0">
    <property type="entry name" value="GH06117P-RELATED"/>
    <property type="match status" value="1"/>
</dbReference>
<keyword evidence="1" id="KW-1133">Transmembrane helix</keyword>
<dbReference type="AlphaFoldDB" id="A0AAV0WWC5"/>
<reference evidence="3 4" key="1">
    <citation type="submission" date="2023-01" db="EMBL/GenBank/DDBJ databases">
        <authorList>
            <person name="Whitehead M."/>
        </authorList>
    </citation>
    <scope>NUCLEOTIDE SEQUENCE [LARGE SCALE GENOMIC DNA]</scope>
</reference>
<keyword evidence="1" id="KW-0812">Transmembrane</keyword>
<sequence length="701" mass="79844">MDISLNTNHEENFKRGQALLNHLEEMQYSYFNGRPEWIQLHKNDLKLFIAHIYYGPPSLSNAIAENDYEDDISSEKLFKLYEKEYKKKIVDIYELIEEKYINPTLFSKIQVGITMTHSICKNKCDTCQNFPKKDIHKWLLLRLKLISDKLIFIDFQNSRTYTGWDEYMENNNLPAGFMFYPNSGFYDASKTLYQTITPSSKATETVLKTVDIVACISNVVGGVILACGSIFLVASPVGLGLIVAASALSTVCSSYQFGRNVQQLIDMYKHDVYKFGTNAWKKWIGSVISAIGAIMAPFHALAAITSEVNSTIQTTGKTLTIFRKSACITQCTLEVFRASLDFIDNDFKITWENVLKLRLDVFIVTGVLMAPSYITDILTLISMQTVWVPIYKTIEQIPYCLGQYVWNSVYFFKNHFVMFLESVTKFLAENLTATNLLFAWKNIRCMFDGYQKQTSNLDVGDLLRHVVDNIAMHESVKYVLRGQHMVKLLDSLRIFAPKKRIGRALVKYCVDHVLGEAKKLSAKRDDCVAEIARHGETREWKADEEFCKCYGLDRCAMDQYALWAIGQVNEATLMAEYEKHASRPENMFDDEMVYNKRYGASCSAKGYSFVAPCGVLDLEVCLRFAEKVNPQPHQYLDHKLVQPQPGVSLMFGVSAYSVNIVFFGIDLINGVPKMNICFFEQNRDSGSSIADHKGFKKLQAA</sequence>
<evidence type="ECO:0000256" key="1">
    <source>
        <dbReference type="SAM" id="Phobius"/>
    </source>
</evidence>
<name>A0AAV0WWC5_9HEMI</name>
<dbReference type="Proteomes" id="UP001160148">
    <property type="component" value="Unassembled WGS sequence"/>
</dbReference>
<accession>A0AAV0WWC5</accession>